<evidence type="ECO:0000313" key="3">
    <source>
        <dbReference type="Proteomes" id="UP000199420"/>
    </source>
</evidence>
<proteinExistence type="predicted"/>
<dbReference type="STRING" id="529704.SAMN02927913_2704"/>
<keyword evidence="1" id="KW-0472">Membrane</keyword>
<feature type="transmembrane region" description="Helical" evidence="1">
    <location>
        <begin position="20"/>
        <end position="39"/>
    </location>
</feature>
<keyword evidence="1" id="KW-0812">Transmembrane</keyword>
<reference evidence="2 3" key="1">
    <citation type="submission" date="2016-10" db="EMBL/GenBank/DDBJ databases">
        <authorList>
            <person name="de Groot N.N."/>
        </authorList>
    </citation>
    <scope>NUCLEOTIDE SEQUENCE [LARGE SCALE GENOMIC DNA]</scope>
    <source>
        <strain evidence="2 3">DSM 26515</strain>
    </source>
</reference>
<keyword evidence="1" id="KW-1133">Transmembrane helix</keyword>
<accession>A0A1H6X891</accession>
<dbReference type="Proteomes" id="UP000199420">
    <property type="component" value="Unassembled WGS sequence"/>
</dbReference>
<dbReference type="RefSeq" id="WP_281243897.1">
    <property type="nucleotide sequence ID" value="NZ_FNYC01000005.1"/>
</dbReference>
<keyword evidence="3" id="KW-1185">Reference proteome</keyword>
<dbReference type="EMBL" id="FNYC01000005">
    <property type="protein sequence ID" value="SEJ21062.1"/>
    <property type="molecule type" value="Genomic_DNA"/>
</dbReference>
<evidence type="ECO:0000256" key="1">
    <source>
        <dbReference type="SAM" id="Phobius"/>
    </source>
</evidence>
<evidence type="ECO:0000313" key="2">
    <source>
        <dbReference type="EMBL" id="SEJ21062.1"/>
    </source>
</evidence>
<gene>
    <name evidence="2" type="ORF">SAMN04487997_2727</name>
</gene>
<organism evidence="2 3">
    <name type="scientific">Frateuria terrea</name>
    <dbReference type="NCBI Taxonomy" id="529704"/>
    <lineage>
        <taxon>Bacteria</taxon>
        <taxon>Pseudomonadati</taxon>
        <taxon>Pseudomonadota</taxon>
        <taxon>Gammaproteobacteria</taxon>
        <taxon>Lysobacterales</taxon>
        <taxon>Rhodanobacteraceae</taxon>
        <taxon>Frateuria</taxon>
    </lineage>
</organism>
<name>A0A1H6X891_9GAMM</name>
<protein>
    <submittedName>
        <fullName evidence="2">Uncharacterized protein</fullName>
    </submittedName>
</protein>
<sequence>MVTQAMEHDPARRQRVRRTLWITGTLAVAFFVLSILSMLKVG</sequence>
<dbReference type="AlphaFoldDB" id="A0A1H6X891"/>